<evidence type="ECO:0000313" key="2">
    <source>
        <dbReference type="EMBL" id="CAE0674119.1"/>
    </source>
</evidence>
<sequence>MSQTRTNSTKAPWERSNGEFSAGKRMNIRPSTSVAPWAHGDEKLRTSRRMVKPTIHAPKSVGKKMFKAHKPAEKSYVRGKKLIQPKSFPKKETTIRRKKVLASAHKENFNMFNKSASNIDSTKPRKKIIKSACSMSHLDTNVVPKQQEQHRGKKISVRKSASHLKNMTPVTSRPSTRRGLVQDHNKIDHLRDAPNSGKKPSNASKAAFQRSLRPSVRNLMR</sequence>
<feature type="compositionally biased region" description="Polar residues" evidence="1">
    <location>
        <begin position="1"/>
        <end position="10"/>
    </location>
</feature>
<dbReference type="EMBL" id="HBIV01036238">
    <property type="protein sequence ID" value="CAE0674119.1"/>
    <property type="molecule type" value="Transcribed_RNA"/>
</dbReference>
<accession>A0A7S4DWC2</accession>
<evidence type="ECO:0000256" key="1">
    <source>
        <dbReference type="SAM" id="MobiDB-lite"/>
    </source>
</evidence>
<name>A0A7S4DWC2_9EUKA</name>
<protein>
    <submittedName>
        <fullName evidence="2">Uncharacterized protein</fullName>
    </submittedName>
</protein>
<organism evidence="2">
    <name type="scientific">Lotharella globosa</name>
    <dbReference type="NCBI Taxonomy" id="91324"/>
    <lineage>
        <taxon>Eukaryota</taxon>
        <taxon>Sar</taxon>
        <taxon>Rhizaria</taxon>
        <taxon>Cercozoa</taxon>
        <taxon>Chlorarachniophyceae</taxon>
        <taxon>Lotharella</taxon>
    </lineage>
</organism>
<feature type="region of interest" description="Disordered" evidence="1">
    <location>
        <begin position="144"/>
        <end position="221"/>
    </location>
</feature>
<feature type="compositionally biased region" description="Basic and acidic residues" evidence="1">
    <location>
        <begin position="180"/>
        <end position="192"/>
    </location>
</feature>
<feature type="compositionally biased region" description="Basic residues" evidence="1">
    <location>
        <begin position="151"/>
        <end position="162"/>
    </location>
</feature>
<feature type="compositionally biased region" description="Polar residues" evidence="1">
    <location>
        <begin position="163"/>
        <end position="174"/>
    </location>
</feature>
<feature type="region of interest" description="Disordered" evidence="1">
    <location>
        <begin position="1"/>
        <end position="73"/>
    </location>
</feature>
<proteinExistence type="predicted"/>
<reference evidence="2" key="1">
    <citation type="submission" date="2021-01" db="EMBL/GenBank/DDBJ databases">
        <authorList>
            <person name="Corre E."/>
            <person name="Pelletier E."/>
            <person name="Niang G."/>
            <person name="Scheremetjew M."/>
            <person name="Finn R."/>
            <person name="Kale V."/>
            <person name="Holt S."/>
            <person name="Cochrane G."/>
            <person name="Meng A."/>
            <person name="Brown T."/>
            <person name="Cohen L."/>
        </authorList>
    </citation>
    <scope>NUCLEOTIDE SEQUENCE</scope>
    <source>
        <strain evidence="2">CCCM811</strain>
    </source>
</reference>
<dbReference type="AlphaFoldDB" id="A0A7S4DWC2"/>
<gene>
    <name evidence="2" type="ORF">LGLO00237_LOCUS25893</name>
</gene>